<evidence type="ECO:0000313" key="5">
    <source>
        <dbReference type="Proteomes" id="UP000664534"/>
    </source>
</evidence>
<dbReference type="PANTHER" id="PTHR24321:SF12">
    <property type="entry name" value="SHORT-CHAIN DEHYDROGENASE_REDUCTASE FAMILY, PUTATIVE (AFU_ORTHOLOGUE AFUA_5G14340)-RELATED"/>
    <property type="match status" value="1"/>
</dbReference>
<dbReference type="InterPro" id="IPR020904">
    <property type="entry name" value="Sc_DH/Rdtase_CS"/>
</dbReference>
<dbReference type="GO" id="GO:0016491">
    <property type="term" value="F:oxidoreductase activity"/>
    <property type="evidence" value="ECO:0007669"/>
    <property type="project" value="UniProtKB-KW"/>
</dbReference>
<dbReference type="SUPFAM" id="SSF51735">
    <property type="entry name" value="NAD(P)-binding Rossmann-fold domains"/>
    <property type="match status" value="1"/>
</dbReference>
<dbReference type="PRINTS" id="PR00081">
    <property type="entry name" value="GDHRDH"/>
</dbReference>
<reference evidence="4" key="1">
    <citation type="submission" date="2021-03" db="EMBL/GenBank/DDBJ databases">
        <authorList>
            <person name="Tagirdzhanova G."/>
        </authorList>
    </citation>
    <scope>NUCLEOTIDE SEQUENCE</scope>
</reference>
<evidence type="ECO:0000256" key="3">
    <source>
        <dbReference type="ARBA" id="ARBA00023002"/>
    </source>
</evidence>
<dbReference type="Gene3D" id="3.40.50.720">
    <property type="entry name" value="NAD(P)-binding Rossmann-like Domain"/>
    <property type="match status" value="1"/>
</dbReference>
<dbReference type="OrthoDB" id="47007at2759"/>
<dbReference type="InterPro" id="IPR002347">
    <property type="entry name" value="SDR_fam"/>
</dbReference>
<comment type="similarity">
    <text evidence="1">Belongs to the short-chain dehydrogenases/reductases (SDR) family.</text>
</comment>
<gene>
    <name evidence="4" type="ORF">IMSHALPRED_003553</name>
</gene>
<protein>
    <submittedName>
        <fullName evidence="4">Uncharacterized protein</fullName>
    </submittedName>
</protein>
<dbReference type="FunFam" id="3.40.50.720:FF:000084">
    <property type="entry name" value="Short-chain dehydrogenase reductase"/>
    <property type="match status" value="1"/>
</dbReference>
<dbReference type="InterPro" id="IPR036291">
    <property type="entry name" value="NAD(P)-bd_dom_sf"/>
</dbReference>
<proteinExistence type="inferred from homology"/>
<dbReference type="CDD" id="cd05233">
    <property type="entry name" value="SDR_c"/>
    <property type="match status" value="1"/>
</dbReference>
<comment type="caution">
    <text evidence="4">The sequence shown here is derived from an EMBL/GenBank/DDBJ whole genome shotgun (WGS) entry which is preliminary data.</text>
</comment>
<dbReference type="EMBL" id="CAJPDT010000018">
    <property type="protein sequence ID" value="CAF9917379.1"/>
    <property type="molecule type" value="Genomic_DNA"/>
</dbReference>
<evidence type="ECO:0000256" key="1">
    <source>
        <dbReference type="ARBA" id="ARBA00006484"/>
    </source>
</evidence>
<dbReference type="PANTHER" id="PTHR24321">
    <property type="entry name" value="DEHYDROGENASES, SHORT CHAIN"/>
    <property type="match status" value="1"/>
</dbReference>
<keyword evidence="2" id="KW-0521">NADP</keyword>
<dbReference type="PRINTS" id="PR00080">
    <property type="entry name" value="SDRFAMILY"/>
</dbReference>
<dbReference type="PROSITE" id="PS00061">
    <property type="entry name" value="ADH_SHORT"/>
    <property type="match status" value="1"/>
</dbReference>
<keyword evidence="3" id="KW-0560">Oxidoreductase</keyword>
<dbReference type="AlphaFoldDB" id="A0A8H3IKV7"/>
<accession>A0A8H3IKV7</accession>
<dbReference type="Pfam" id="PF13561">
    <property type="entry name" value="adh_short_C2"/>
    <property type="match status" value="1"/>
</dbReference>
<evidence type="ECO:0000313" key="4">
    <source>
        <dbReference type="EMBL" id="CAF9917379.1"/>
    </source>
</evidence>
<evidence type="ECO:0000256" key="2">
    <source>
        <dbReference type="ARBA" id="ARBA00022857"/>
    </source>
</evidence>
<dbReference type="Proteomes" id="UP000664534">
    <property type="component" value="Unassembled WGS sequence"/>
</dbReference>
<organism evidence="4 5">
    <name type="scientific">Imshaugia aleurites</name>
    <dbReference type="NCBI Taxonomy" id="172621"/>
    <lineage>
        <taxon>Eukaryota</taxon>
        <taxon>Fungi</taxon>
        <taxon>Dikarya</taxon>
        <taxon>Ascomycota</taxon>
        <taxon>Pezizomycotina</taxon>
        <taxon>Lecanoromycetes</taxon>
        <taxon>OSLEUM clade</taxon>
        <taxon>Lecanoromycetidae</taxon>
        <taxon>Lecanorales</taxon>
        <taxon>Lecanorineae</taxon>
        <taxon>Parmeliaceae</taxon>
        <taxon>Imshaugia</taxon>
    </lineage>
</organism>
<name>A0A8H3IKV7_9LECA</name>
<sequence length="280" mass="28955">MAGKVSLGGIALITGASAASGIGKETALSFAEAGAKGVALADINEEGALAAAEESKKCAKDASFKAIAVKVDITDETSVDNMVQTALKEFGRIDYSVNSAGMGNLSGAMTPNIKADMFSRTLDTNIRGTMLCVRAVSKAMAAQEPLSYESRRFGTRSLGRGSIVNLGSVNSYVAAPGMMPYTASKHAIVGITKTAALDLLSSHIGVNSVCPAWVNTPMMEASLERVPQLDAVIKAVSPLKRAAVPEEVVDYIIFLCSPSGSYINGTGLIADAGATLMMHT</sequence>
<keyword evidence="5" id="KW-1185">Reference proteome</keyword>